<dbReference type="GO" id="GO:0000155">
    <property type="term" value="F:phosphorelay sensor kinase activity"/>
    <property type="evidence" value="ECO:0007669"/>
    <property type="project" value="InterPro"/>
</dbReference>
<evidence type="ECO:0000256" key="2">
    <source>
        <dbReference type="ARBA" id="ARBA00022777"/>
    </source>
</evidence>
<dbReference type="SUPFAM" id="SSF55874">
    <property type="entry name" value="ATPase domain of HSP90 chaperone/DNA topoisomerase II/histidine kinase"/>
    <property type="match status" value="1"/>
</dbReference>
<proteinExistence type="predicted"/>
<dbReference type="InterPro" id="IPR035965">
    <property type="entry name" value="PAS-like_dom_sf"/>
</dbReference>
<dbReference type="InterPro" id="IPR011712">
    <property type="entry name" value="Sig_transdc_His_kin_sub3_dim/P"/>
</dbReference>
<evidence type="ECO:0000259" key="5">
    <source>
        <dbReference type="PROSITE" id="PS50113"/>
    </source>
</evidence>
<dbReference type="Gene3D" id="3.30.450.20">
    <property type="entry name" value="PAS domain"/>
    <property type="match status" value="2"/>
</dbReference>
<keyword evidence="1" id="KW-0808">Transferase</keyword>
<dbReference type="NCBIfam" id="TIGR00229">
    <property type="entry name" value="sensory_box"/>
    <property type="match status" value="2"/>
</dbReference>
<protein>
    <submittedName>
        <fullName evidence="6">Unannotated protein</fullName>
    </submittedName>
</protein>
<organism evidence="6">
    <name type="scientific">freshwater metagenome</name>
    <dbReference type="NCBI Taxonomy" id="449393"/>
    <lineage>
        <taxon>unclassified sequences</taxon>
        <taxon>metagenomes</taxon>
        <taxon>ecological metagenomes</taxon>
    </lineage>
</organism>
<dbReference type="InterPro" id="IPR003594">
    <property type="entry name" value="HATPase_dom"/>
</dbReference>
<feature type="region of interest" description="Disordered" evidence="3">
    <location>
        <begin position="1"/>
        <end position="26"/>
    </location>
</feature>
<dbReference type="AlphaFoldDB" id="A0A6J7ENZ0"/>
<dbReference type="InterPro" id="IPR000014">
    <property type="entry name" value="PAS"/>
</dbReference>
<feature type="domain" description="PAC" evidence="5">
    <location>
        <begin position="122"/>
        <end position="172"/>
    </location>
</feature>
<dbReference type="Gene3D" id="3.30.565.10">
    <property type="entry name" value="Histidine kinase-like ATPase, C-terminal domain"/>
    <property type="match status" value="1"/>
</dbReference>
<evidence type="ECO:0000259" key="4">
    <source>
        <dbReference type="PROSITE" id="PS50112"/>
    </source>
</evidence>
<dbReference type="GO" id="GO:0046983">
    <property type="term" value="F:protein dimerization activity"/>
    <property type="evidence" value="ECO:0007669"/>
    <property type="project" value="InterPro"/>
</dbReference>
<name>A0A6J7ENZ0_9ZZZZ</name>
<dbReference type="SMART" id="SM00091">
    <property type="entry name" value="PAS"/>
    <property type="match status" value="2"/>
</dbReference>
<keyword evidence="2" id="KW-0418">Kinase</keyword>
<dbReference type="SMART" id="SM00065">
    <property type="entry name" value="GAF"/>
    <property type="match status" value="1"/>
</dbReference>
<accession>A0A6J7ENZ0</accession>
<dbReference type="InterPro" id="IPR050482">
    <property type="entry name" value="Sensor_HK_TwoCompSys"/>
</dbReference>
<evidence type="ECO:0000256" key="1">
    <source>
        <dbReference type="ARBA" id="ARBA00022679"/>
    </source>
</evidence>
<dbReference type="EMBL" id="CAFBLP010000056">
    <property type="protein sequence ID" value="CAB4885167.1"/>
    <property type="molecule type" value="Genomic_DNA"/>
</dbReference>
<dbReference type="CDD" id="cd16917">
    <property type="entry name" value="HATPase_UhpB-NarQ-NarX-like"/>
    <property type="match status" value="1"/>
</dbReference>
<evidence type="ECO:0000313" key="6">
    <source>
        <dbReference type="EMBL" id="CAB4885167.1"/>
    </source>
</evidence>
<dbReference type="Pfam" id="PF02518">
    <property type="entry name" value="HATPase_c"/>
    <property type="match status" value="1"/>
</dbReference>
<dbReference type="GO" id="GO:0016020">
    <property type="term" value="C:membrane"/>
    <property type="evidence" value="ECO:0007669"/>
    <property type="project" value="InterPro"/>
</dbReference>
<dbReference type="PROSITE" id="PS50113">
    <property type="entry name" value="PAC"/>
    <property type="match status" value="1"/>
</dbReference>
<dbReference type="InterPro" id="IPR036890">
    <property type="entry name" value="HATPase_C_sf"/>
</dbReference>
<dbReference type="PANTHER" id="PTHR24421:SF61">
    <property type="entry name" value="OXYGEN SENSOR HISTIDINE KINASE NREB"/>
    <property type="match status" value="1"/>
</dbReference>
<evidence type="ECO:0000256" key="3">
    <source>
        <dbReference type="SAM" id="MobiDB-lite"/>
    </source>
</evidence>
<dbReference type="SUPFAM" id="SSF55781">
    <property type="entry name" value="GAF domain-like"/>
    <property type="match status" value="1"/>
</dbReference>
<dbReference type="SUPFAM" id="SSF55785">
    <property type="entry name" value="PYP-like sensor domain (PAS domain)"/>
    <property type="match status" value="2"/>
</dbReference>
<dbReference type="PANTHER" id="PTHR24421">
    <property type="entry name" value="NITRATE/NITRITE SENSOR PROTEIN NARX-RELATED"/>
    <property type="match status" value="1"/>
</dbReference>
<dbReference type="PROSITE" id="PS50112">
    <property type="entry name" value="PAS"/>
    <property type="match status" value="2"/>
</dbReference>
<dbReference type="Pfam" id="PF00989">
    <property type="entry name" value="PAS"/>
    <property type="match status" value="1"/>
</dbReference>
<feature type="domain" description="PAS" evidence="4">
    <location>
        <begin position="50"/>
        <end position="101"/>
    </location>
</feature>
<dbReference type="Pfam" id="PF07730">
    <property type="entry name" value="HisKA_3"/>
    <property type="match status" value="1"/>
</dbReference>
<feature type="domain" description="PAS" evidence="4">
    <location>
        <begin position="169"/>
        <end position="240"/>
    </location>
</feature>
<sequence>MKGSGSTPRTAPPSPGAHPDGERFGPRSFIGRALTLGLDEHEILDFIVRRRMVESAPDGMLLADQHGVILVANSELESMFGFEQGTLAGRQIDDLLPDRDRAAHADHRNRYHAHPAVRPMGAGLALRARRRDGTEFPVEISLSPLTDESGTTVIAAVRNISERVAVEAQTHLIRMTIDATHDGVFLIDPTTRRFVYVNQGAVEQTGYPRHELLHMAPLDIASAFDTQSLERLVQPLLSGEQSRVSLTTTWRHKNGHDTPVEILIGYPAATHPSADRVLVALVRDITDRRAAEAERDRQQTWMRGLSEIRSHLLQGGHFEDAVDLMASFARNLIGAEISAVGTLGDDGETVVLNRLRNGSDPGEATTHHPIDPALRSILQTEQPAVLNGGLPFANDGSDGPGFGPTMLMPLHNNLEPQGRLLLLARNRNSPPFHDTDVQLVESFTQQANTAMQLAQAQRDQQRLSILEDRARIGRDLHDLVTQHILVAGMGLSALLPRIAAPEIADAINIVIDELDRAINELRSTISGISTIDTSKSGAEHIHDAVAAYAAVLGFAPDLTMAGDADAIPFVVLEQLLPTINEALSNVVRHACATNVAVTVRLDQTTLTLDISDNGTGFDEHLVRGRGLDNLATRAARVGGTCRFINQDNGGATIIWCCPL</sequence>
<dbReference type="InterPro" id="IPR003018">
    <property type="entry name" value="GAF"/>
</dbReference>
<dbReference type="GO" id="GO:0006355">
    <property type="term" value="P:regulation of DNA-templated transcription"/>
    <property type="evidence" value="ECO:0007669"/>
    <property type="project" value="InterPro"/>
</dbReference>
<dbReference type="Pfam" id="PF13426">
    <property type="entry name" value="PAS_9"/>
    <property type="match status" value="1"/>
</dbReference>
<dbReference type="InterPro" id="IPR000700">
    <property type="entry name" value="PAS-assoc_C"/>
</dbReference>
<dbReference type="CDD" id="cd00130">
    <property type="entry name" value="PAS"/>
    <property type="match status" value="2"/>
</dbReference>
<dbReference type="Gene3D" id="3.30.450.40">
    <property type="match status" value="1"/>
</dbReference>
<dbReference type="Gene3D" id="1.20.5.1930">
    <property type="match status" value="1"/>
</dbReference>
<dbReference type="Pfam" id="PF13492">
    <property type="entry name" value="GAF_3"/>
    <property type="match status" value="1"/>
</dbReference>
<gene>
    <name evidence="6" type="ORF">UFOPK3376_02063</name>
</gene>
<reference evidence="6" key="1">
    <citation type="submission" date="2020-05" db="EMBL/GenBank/DDBJ databases">
        <authorList>
            <person name="Chiriac C."/>
            <person name="Salcher M."/>
            <person name="Ghai R."/>
            <person name="Kavagutti S V."/>
        </authorList>
    </citation>
    <scope>NUCLEOTIDE SEQUENCE</scope>
</reference>
<dbReference type="InterPro" id="IPR029016">
    <property type="entry name" value="GAF-like_dom_sf"/>
</dbReference>
<dbReference type="InterPro" id="IPR013767">
    <property type="entry name" value="PAS_fold"/>
</dbReference>